<feature type="compositionally biased region" description="Basic and acidic residues" evidence="5">
    <location>
        <begin position="75"/>
        <end position="88"/>
    </location>
</feature>
<organism evidence="7 8">
    <name type="scientific">Rhizophagus irregularis</name>
    <dbReference type="NCBI Taxonomy" id="588596"/>
    <lineage>
        <taxon>Eukaryota</taxon>
        <taxon>Fungi</taxon>
        <taxon>Fungi incertae sedis</taxon>
        <taxon>Mucoromycota</taxon>
        <taxon>Glomeromycotina</taxon>
        <taxon>Glomeromycetes</taxon>
        <taxon>Glomerales</taxon>
        <taxon>Glomeraceae</taxon>
        <taxon>Rhizophagus</taxon>
    </lineage>
</organism>
<evidence type="ECO:0000256" key="3">
    <source>
        <dbReference type="ARBA" id="ARBA00022833"/>
    </source>
</evidence>
<dbReference type="PANTHER" id="PTHR34396">
    <property type="entry name" value="OS03G0264950 PROTEIN-RELATED"/>
    <property type="match status" value="1"/>
</dbReference>
<dbReference type="PANTHER" id="PTHR34396:SF25">
    <property type="entry name" value="BOUNDARY ELEMENT ASSOCIATED FACTOR"/>
    <property type="match status" value="1"/>
</dbReference>
<dbReference type="PROSITE" id="PS50808">
    <property type="entry name" value="ZF_BED"/>
    <property type="match status" value="1"/>
</dbReference>
<evidence type="ECO:0000256" key="4">
    <source>
        <dbReference type="PROSITE-ProRule" id="PRU00027"/>
    </source>
</evidence>
<comment type="caution">
    <text evidence="7">The sequence shown here is derived from an EMBL/GenBank/DDBJ whole genome shotgun (WGS) entry which is preliminary data.</text>
</comment>
<accession>A0A916EE00</accession>
<dbReference type="SMART" id="SM00614">
    <property type="entry name" value="ZnF_BED"/>
    <property type="match status" value="1"/>
</dbReference>
<dbReference type="Pfam" id="PF02892">
    <property type="entry name" value="zf-BED"/>
    <property type="match status" value="1"/>
</dbReference>
<evidence type="ECO:0000256" key="1">
    <source>
        <dbReference type="ARBA" id="ARBA00022723"/>
    </source>
</evidence>
<evidence type="ECO:0000259" key="6">
    <source>
        <dbReference type="PROSITE" id="PS50808"/>
    </source>
</evidence>
<name>A0A916EE00_9GLOM</name>
<dbReference type="OrthoDB" id="2311312at2759"/>
<keyword evidence="1" id="KW-0479">Metal-binding</keyword>
<gene>
    <name evidence="7" type="ORF">CHRIB12_LOCUS17207</name>
</gene>
<dbReference type="EMBL" id="CAGKOT010000043">
    <property type="protein sequence ID" value="CAB5380697.1"/>
    <property type="molecule type" value="Genomic_DNA"/>
</dbReference>
<keyword evidence="2 4" id="KW-0863">Zinc-finger</keyword>
<dbReference type="InterPro" id="IPR003656">
    <property type="entry name" value="Znf_BED"/>
</dbReference>
<feature type="compositionally biased region" description="Acidic residues" evidence="5">
    <location>
        <begin position="29"/>
        <end position="39"/>
    </location>
</feature>
<dbReference type="GO" id="GO:0006357">
    <property type="term" value="P:regulation of transcription by RNA polymerase II"/>
    <property type="evidence" value="ECO:0007669"/>
    <property type="project" value="TreeGrafter"/>
</dbReference>
<feature type="domain" description="BED-type" evidence="6">
    <location>
        <begin position="86"/>
        <end position="144"/>
    </location>
</feature>
<feature type="region of interest" description="Disordered" evidence="5">
    <location>
        <begin position="27"/>
        <end position="88"/>
    </location>
</feature>
<evidence type="ECO:0000313" key="8">
    <source>
        <dbReference type="Proteomes" id="UP000684084"/>
    </source>
</evidence>
<dbReference type="GO" id="GO:0005634">
    <property type="term" value="C:nucleus"/>
    <property type="evidence" value="ECO:0007669"/>
    <property type="project" value="TreeGrafter"/>
</dbReference>
<evidence type="ECO:0000256" key="5">
    <source>
        <dbReference type="SAM" id="MobiDB-lite"/>
    </source>
</evidence>
<reference evidence="7" key="1">
    <citation type="submission" date="2020-05" db="EMBL/GenBank/DDBJ databases">
        <authorList>
            <person name="Rincon C."/>
            <person name="Sanders R I."/>
            <person name="Robbins C."/>
            <person name="Chaturvedi A."/>
        </authorList>
    </citation>
    <scope>NUCLEOTIDE SEQUENCE</scope>
    <source>
        <strain evidence="7">CHB12</strain>
    </source>
</reference>
<evidence type="ECO:0000313" key="7">
    <source>
        <dbReference type="EMBL" id="CAB5380697.1"/>
    </source>
</evidence>
<dbReference type="GO" id="GO:1990837">
    <property type="term" value="F:sequence-specific double-stranded DNA binding"/>
    <property type="evidence" value="ECO:0007669"/>
    <property type="project" value="TreeGrafter"/>
</dbReference>
<feature type="compositionally biased region" description="Basic and acidic residues" evidence="5">
    <location>
        <begin position="40"/>
        <end position="68"/>
    </location>
</feature>
<dbReference type="VEuPathDB" id="FungiDB:RhiirFUN_002951"/>
<dbReference type="AlphaFoldDB" id="A0A916EE00"/>
<protein>
    <recommendedName>
        <fullName evidence="6">BED-type domain-containing protein</fullName>
    </recommendedName>
</protein>
<proteinExistence type="predicted"/>
<dbReference type="InterPro" id="IPR053031">
    <property type="entry name" value="Cuticle_assoc_protein"/>
</dbReference>
<sequence>MLNQKRINFNNNNFNFKRAHYSFGKEVDEPIEEPMEEEPVGEKELNENEGELKEAILSEKPDNIAEKEVSEDEDQNKSKEESKKNKERSFVWSHFEKFTDDKNVIWAKCKYCSNLKYKMGGEANSSTGNLSRHLKIHMDKIDPSVKKQAVFMKKFLDDDNDKEKEPVIIKIML</sequence>
<keyword evidence="3" id="KW-0862">Zinc</keyword>
<dbReference type="Proteomes" id="UP000684084">
    <property type="component" value="Unassembled WGS sequence"/>
</dbReference>
<dbReference type="GO" id="GO:0008270">
    <property type="term" value="F:zinc ion binding"/>
    <property type="evidence" value="ECO:0007669"/>
    <property type="project" value="UniProtKB-KW"/>
</dbReference>
<evidence type="ECO:0000256" key="2">
    <source>
        <dbReference type="ARBA" id="ARBA00022771"/>
    </source>
</evidence>